<evidence type="ECO:0000256" key="1">
    <source>
        <dbReference type="SAM" id="Coils"/>
    </source>
</evidence>
<dbReference type="InterPro" id="IPR052986">
    <property type="entry name" value="VLIG_GTPase"/>
</dbReference>
<dbReference type="Proteomes" id="UP000694545">
    <property type="component" value="Unplaced"/>
</dbReference>
<dbReference type="PANTHER" id="PTHR14819">
    <property type="entry name" value="GTP-BINDING"/>
    <property type="match status" value="1"/>
</dbReference>
<feature type="coiled-coil region" evidence="1">
    <location>
        <begin position="103"/>
        <end position="135"/>
    </location>
</feature>
<reference evidence="2" key="2">
    <citation type="submission" date="2025-09" db="UniProtKB">
        <authorList>
            <consortium name="Ensembl"/>
        </authorList>
    </citation>
    <scope>IDENTIFICATION</scope>
</reference>
<name>A0A8D2LP68_VARKO</name>
<sequence>INEKVSSETKCFCDQCLHPGLVDYINRTLGTKLVDDILVDAQHTGYASRMFFQFTVLQDLLEEMDFDNYVKYIESYEEFVQNWIWKHILEHYAKNEDLKDLEKQILSTNLKNLEKEILSAILKKIKETLENLRQKDGETVLDFLENFCQEMQRDLVISNYNLIGMQFTSSSPQFASCVKKFLPDLQKTLLSDLDILDIESKLSSLSVKPQDEIFKKVFGCGKQCPFCKVPCEAGGSNHKEHFAAVHQPQGLGIYKDIDSEKLVYNLCSTLVASESEFQCEDTDWEWHQFKDYRVYYPDWCIQPDPSINASDYWKFFLKEFNHDLAQHYGCKPADLPEDWKNLTKEHALQALKETYNMKLV</sequence>
<keyword evidence="3" id="KW-1185">Reference proteome</keyword>
<evidence type="ECO:0000313" key="2">
    <source>
        <dbReference type="Ensembl" id="ENSVKKP00000024935.1"/>
    </source>
</evidence>
<dbReference type="OMA" id="CCIDHIN"/>
<accession>A0A8D2LP68</accession>
<proteinExistence type="predicted"/>
<organism evidence="2 3">
    <name type="scientific">Varanus komodoensis</name>
    <name type="common">Komodo dragon</name>
    <dbReference type="NCBI Taxonomy" id="61221"/>
    <lineage>
        <taxon>Eukaryota</taxon>
        <taxon>Metazoa</taxon>
        <taxon>Chordata</taxon>
        <taxon>Craniata</taxon>
        <taxon>Vertebrata</taxon>
        <taxon>Euteleostomi</taxon>
        <taxon>Lepidosauria</taxon>
        <taxon>Squamata</taxon>
        <taxon>Bifurcata</taxon>
        <taxon>Unidentata</taxon>
        <taxon>Episquamata</taxon>
        <taxon>Toxicofera</taxon>
        <taxon>Anguimorpha</taxon>
        <taxon>Paleoanguimorpha</taxon>
        <taxon>Varanoidea</taxon>
        <taxon>Varanidae</taxon>
        <taxon>Varanus</taxon>
    </lineage>
</organism>
<dbReference type="Ensembl" id="ENSVKKT00000025543.1">
    <property type="protein sequence ID" value="ENSVKKP00000024935.1"/>
    <property type="gene ID" value="ENSVKKG00000016411.1"/>
</dbReference>
<reference evidence="2" key="1">
    <citation type="submission" date="2025-08" db="UniProtKB">
        <authorList>
            <consortium name="Ensembl"/>
        </authorList>
    </citation>
    <scope>IDENTIFICATION</scope>
</reference>
<protein>
    <recommendedName>
        <fullName evidence="4">Interferon-induced very large GTPase 1</fullName>
    </recommendedName>
</protein>
<evidence type="ECO:0008006" key="4">
    <source>
        <dbReference type="Google" id="ProtNLM"/>
    </source>
</evidence>
<dbReference type="PANTHER" id="PTHR14819:SF9">
    <property type="entry name" value="UP-REGULATOR OF CELL PROLIFERATION-LIKE"/>
    <property type="match status" value="1"/>
</dbReference>
<keyword evidence="1" id="KW-0175">Coiled coil</keyword>
<dbReference type="AlphaFoldDB" id="A0A8D2LP68"/>
<evidence type="ECO:0000313" key="3">
    <source>
        <dbReference type="Proteomes" id="UP000694545"/>
    </source>
</evidence>